<keyword evidence="4 17" id="KW-0216">Detoxification</keyword>
<evidence type="ECO:0000256" key="15">
    <source>
        <dbReference type="ARBA" id="ARBA00048649"/>
    </source>
</evidence>
<comment type="cofactor">
    <cofactor evidence="17">
        <name>heme b</name>
        <dbReference type="ChEBI" id="CHEBI:60344"/>
    </cofactor>
    <text evidence="17">Binds 1 heme b (iron(II)-protoporphyrin IX) group per subunit.</text>
</comment>
<comment type="catalytic activity">
    <reaction evidence="15 17">
        <text>2 nitric oxide + NADH + 2 O2 = 2 nitrate + NAD(+) + H(+)</text>
        <dbReference type="Rhea" id="RHEA:19469"/>
        <dbReference type="ChEBI" id="CHEBI:15378"/>
        <dbReference type="ChEBI" id="CHEBI:15379"/>
        <dbReference type="ChEBI" id="CHEBI:16480"/>
        <dbReference type="ChEBI" id="CHEBI:17632"/>
        <dbReference type="ChEBI" id="CHEBI:57540"/>
        <dbReference type="ChEBI" id="CHEBI:57945"/>
        <dbReference type="EC" id="1.14.12.17"/>
    </reaction>
</comment>
<keyword evidence="9 17" id="KW-0274">FAD</keyword>
<feature type="region of interest" description="Reductase" evidence="17">
    <location>
        <begin position="167"/>
        <end position="420"/>
    </location>
</feature>
<dbReference type="Gene3D" id="1.10.490.10">
    <property type="entry name" value="Globins"/>
    <property type="match status" value="1"/>
</dbReference>
<keyword evidence="8 17" id="KW-0479">Metal-binding</keyword>
<keyword evidence="13 17" id="KW-0520">NAD</keyword>
<feature type="active site" description="Charge relay system" evidence="17">
    <location>
        <position position="155"/>
    </location>
</feature>
<dbReference type="InterPro" id="IPR012292">
    <property type="entry name" value="Globin/Proto"/>
</dbReference>
<dbReference type="EMBL" id="JAQQKY010000001">
    <property type="protein sequence ID" value="MDC7689857.1"/>
    <property type="molecule type" value="Genomic_DNA"/>
</dbReference>
<keyword evidence="7 17" id="KW-0285">Flavoprotein</keyword>
<sequence length="420" mass="45254">MAAGAQKHVFFTQQKENTMLDQHTRQLVKATAPILKQHGVTLTRHFYARMFQHNPELKQIFNQGHQQAGSQQQALAMAVAAYAEHIDDPSVLAPVLTLVANKHASLGIRAEHYPIVGGHLLASIREVLGDAASDELIAAWAAAYGQLADILIAEESKLYQQAATQRGGWSGWRAFKVGRKVAESAEITSFYLQPADGGALPDYLPGQYVSVRLAVPALGMMQPRQYSLSAAPGGTALRISVKREGGSASSPAGMVSNVLHDAVEVGALLDLAPPMGDFFLHQERSTPVVLISGGVGITPLLAMLEQLLQQDSPRSIRFLHACRDGSVHAFRQHVANLAAEYPQLHSAIYYEAPRAEDQPGVHYHHAGRITLTADMIVADTDYYLCGPLPFMQAQQQALLALGVDAARIHAEAFGTGGTAL</sequence>
<evidence type="ECO:0000259" key="19">
    <source>
        <dbReference type="PROSITE" id="PS51384"/>
    </source>
</evidence>
<evidence type="ECO:0000256" key="8">
    <source>
        <dbReference type="ARBA" id="ARBA00022723"/>
    </source>
</evidence>
<dbReference type="Gene3D" id="3.40.50.80">
    <property type="entry name" value="Nucleotide-binding domain of ferredoxin-NADP reductase (FNR) module"/>
    <property type="match status" value="1"/>
</dbReference>
<feature type="binding site" evidence="17">
    <location>
        <begin position="224"/>
        <end position="227"/>
    </location>
    <ligand>
        <name>FAD</name>
        <dbReference type="ChEBI" id="CHEBI:57692"/>
    </ligand>
</feature>
<evidence type="ECO:0000256" key="5">
    <source>
        <dbReference type="ARBA" id="ARBA00022617"/>
    </source>
</evidence>
<evidence type="ECO:0000256" key="13">
    <source>
        <dbReference type="ARBA" id="ARBA00023027"/>
    </source>
</evidence>
<organism evidence="20 21">
    <name type="scientific">Vogesella indigofera</name>
    <name type="common">Pseudomonas indigofera</name>
    <dbReference type="NCBI Taxonomy" id="45465"/>
    <lineage>
        <taxon>Bacteria</taxon>
        <taxon>Pseudomonadati</taxon>
        <taxon>Pseudomonadota</taxon>
        <taxon>Betaproteobacteria</taxon>
        <taxon>Neisseriales</taxon>
        <taxon>Chromobacteriaceae</taxon>
        <taxon>Vogesella</taxon>
    </lineage>
</organism>
<comment type="similarity">
    <text evidence="1 17">In the C-terminal section; belongs to the flavoprotein pyridine nucleotide cytochrome reductase family.</text>
</comment>
<dbReference type="PANTHER" id="PTHR43396:SF3">
    <property type="entry name" value="FLAVOHEMOPROTEIN"/>
    <property type="match status" value="1"/>
</dbReference>
<comment type="cofactor">
    <cofactor evidence="17">
        <name>FAD</name>
        <dbReference type="ChEBI" id="CHEBI:57692"/>
    </cofactor>
    <text evidence="17">Binds 1 FAD per subunit.</text>
</comment>
<proteinExistence type="inferred from homology"/>
<feature type="binding site" evidence="17">
    <location>
        <position position="208"/>
    </location>
    <ligand>
        <name>FAD</name>
        <dbReference type="ChEBI" id="CHEBI:57692"/>
    </ligand>
</feature>
<dbReference type="InterPro" id="IPR039261">
    <property type="entry name" value="FNR_nucleotide-bd"/>
</dbReference>
<dbReference type="HAMAP" id="MF_01252">
    <property type="entry name" value="Hmp"/>
    <property type="match status" value="1"/>
</dbReference>
<evidence type="ECO:0000256" key="3">
    <source>
        <dbReference type="ARBA" id="ARBA00022448"/>
    </source>
</evidence>
<dbReference type="Pfam" id="PF00042">
    <property type="entry name" value="Globin"/>
    <property type="match status" value="1"/>
</dbReference>
<evidence type="ECO:0000256" key="2">
    <source>
        <dbReference type="ARBA" id="ARBA00008414"/>
    </source>
</evidence>
<evidence type="ECO:0000256" key="14">
    <source>
        <dbReference type="ARBA" id="ARBA00025094"/>
    </source>
</evidence>
<gene>
    <name evidence="20" type="primary">hmpA</name>
    <name evidence="17" type="synonym">hmp</name>
    <name evidence="20" type="ORF">PQU93_03580</name>
</gene>
<evidence type="ECO:0000259" key="18">
    <source>
        <dbReference type="PROSITE" id="PS01033"/>
    </source>
</evidence>
<feature type="binding site" description="proximal binding residue" evidence="17">
    <location>
        <position position="103"/>
    </location>
    <ligand>
        <name>heme b</name>
        <dbReference type="ChEBI" id="CHEBI:60344"/>
    </ligand>
    <ligandPart>
        <name>Fe</name>
        <dbReference type="ChEBI" id="CHEBI:18248"/>
    </ligandPart>
</feature>
<dbReference type="InterPro" id="IPR023950">
    <property type="entry name" value="Hmp"/>
</dbReference>
<dbReference type="Gene3D" id="2.40.30.10">
    <property type="entry name" value="Translation factors"/>
    <property type="match status" value="1"/>
</dbReference>
<evidence type="ECO:0000313" key="20">
    <source>
        <dbReference type="EMBL" id="MDC7689857.1"/>
    </source>
</evidence>
<dbReference type="CDD" id="cd06184">
    <property type="entry name" value="flavohem_like_fad_nad_binding"/>
    <property type="match status" value="1"/>
</dbReference>
<keyword evidence="21" id="KW-1185">Reference proteome</keyword>
<dbReference type="PROSITE" id="PS51384">
    <property type="entry name" value="FAD_FR"/>
    <property type="match status" value="1"/>
</dbReference>
<comment type="domain">
    <text evidence="17">Consists of two distinct domains; an N-terminal heme-containing oxygen-binding domain and a C-terminal reductase domain with binding sites for FAD and NAD(P)H.</text>
</comment>
<dbReference type="InterPro" id="IPR009050">
    <property type="entry name" value="Globin-like_sf"/>
</dbReference>
<dbReference type="PRINTS" id="PR00371">
    <property type="entry name" value="FPNCR"/>
</dbReference>
<dbReference type="PANTHER" id="PTHR43396">
    <property type="entry name" value="FLAVOHEMOPROTEIN"/>
    <property type="match status" value="1"/>
</dbReference>
<dbReference type="PRINTS" id="PR00406">
    <property type="entry name" value="CYTB5RDTASE"/>
</dbReference>
<comment type="caution">
    <text evidence="17">Lacks conserved residue(s) required for the propagation of feature annotation.</text>
</comment>
<dbReference type="SUPFAM" id="SSF46458">
    <property type="entry name" value="Globin-like"/>
    <property type="match status" value="1"/>
</dbReference>
<comment type="function">
    <text evidence="14 17">Is involved in NO detoxification in an aerobic process, termed nitric oxide dioxygenase (NOD) reaction that utilizes O(2) and NAD(P)H to convert NO to nitrate, which protects the bacterium from various noxious nitrogen compounds. Therefore, plays a central role in the inducible response to nitrosative stress.</text>
</comment>
<feature type="site" description="Involved in heme-bound ligand stabilization and O-O bond activation" evidence="17">
    <location>
        <position position="47"/>
    </location>
</feature>
<evidence type="ECO:0000256" key="4">
    <source>
        <dbReference type="ARBA" id="ARBA00022575"/>
    </source>
</evidence>
<dbReference type="GO" id="GO:0008941">
    <property type="term" value="F:nitric oxide dioxygenase NAD(P)H activity"/>
    <property type="evidence" value="ECO:0007669"/>
    <property type="project" value="UniProtKB-EC"/>
</dbReference>
<evidence type="ECO:0000256" key="11">
    <source>
        <dbReference type="ARBA" id="ARBA00023002"/>
    </source>
</evidence>
<dbReference type="InterPro" id="IPR001433">
    <property type="entry name" value="OxRdtase_FAD/NAD-bd"/>
</dbReference>
<evidence type="ECO:0000256" key="7">
    <source>
        <dbReference type="ARBA" id="ARBA00022630"/>
    </source>
</evidence>
<name>A0ABT5I104_VOGIN</name>
<dbReference type="InterPro" id="IPR000971">
    <property type="entry name" value="Globin"/>
</dbReference>
<dbReference type="InterPro" id="IPR001709">
    <property type="entry name" value="Flavoprot_Pyr_Nucl_cyt_Rdtase"/>
</dbReference>
<comment type="catalytic activity">
    <reaction evidence="16 17">
        <text>2 nitric oxide + NADPH + 2 O2 = 2 nitrate + NADP(+) + H(+)</text>
        <dbReference type="Rhea" id="RHEA:19465"/>
        <dbReference type="ChEBI" id="CHEBI:15378"/>
        <dbReference type="ChEBI" id="CHEBI:15379"/>
        <dbReference type="ChEBI" id="CHEBI:16480"/>
        <dbReference type="ChEBI" id="CHEBI:17632"/>
        <dbReference type="ChEBI" id="CHEBI:57783"/>
        <dbReference type="ChEBI" id="CHEBI:58349"/>
        <dbReference type="EC" id="1.14.12.17"/>
    </reaction>
</comment>
<dbReference type="SUPFAM" id="SSF52343">
    <property type="entry name" value="Ferredoxin reductase-like, C-terminal NADP-linked domain"/>
    <property type="match status" value="1"/>
</dbReference>
<dbReference type="Pfam" id="PF00175">
    <property type="entry name" value="NAD_binding_1"/>
    <property type="match status" value="1"/>
</dbReference>
<keyword evidence="10 17" id="KW-0521">NADP</keyword>
<reference evidence="20 21" key="1">
    <citation type="submission" date="2023-01" db="EMBL/GenBank/DDBJ databases">
        <title>Novel species of the genus Vogesella isolated from rivers.</title>
        <authorList>
            <person name="Lu H."/>
        </authorList>
    </citation>
    <scope>NUCLEOTIDE SEQUENCE [LARGE SCALE GENOMIC DNA]</scope>
    <source>
        <strain evidence="20 21">SH7W</strain>
    </source>
</reference>
<keyword evidence="6 17" id="KW-0561">Oxygen transport</keyword>
<evidence type="ECO:0000256" key="1">
    <source>
        <dbReference type="ARBA" id="ARBA00006401"/>
    </source>
</evidence>
<evidence type="ECO:0000256" key="16">
    <source>
        <dbReference type="ARBA" id="ARBA00049433"/>
    </source>
</evidence>
<keyword evidence="5 17" id="KW-0349">Heme</keyword>
<evidence type="ECO:0000256" key="12">
    <source>
        <dbReference type="ARBA" id="ARBA00023004"/>
    </source>
</evidence>
<feature type="domain" description="FAD-binding FR-type" evidence="19">
    <location>
        <begin position="170"/>
        <end position="281"/>
    </location>
</feature>
<dbReference type="SUPFAM" id="SSF63380">
    <property type="entry name" value="Riboflavin synthase domain-like"/>
    <property type="match status" value="1"/>
</dbReference>
<comment type="caution">
    <text evidence="20">The sequence shown here is derived from an EMBL/GenBank/DDBJ whole genome shotgun (WGS) entry which is preliminary data.</text>
</comment>
<feature type="site" description="Influences the redox potential of the prosthetic heme and FAD groups" evidence="17">
    <location>
        <position position="102"/>
    </location>
</feature>
<keyword evidence="11 17" id="KW-0560">Oxidoreductase</keyword>
<dbReference type="PROSITE" id="PS01033">
    <property type="entry name" value="GLOBIN"/>
    <property type="match status" value="1"/>
</dbReference>
<evidence type="ECO:0000256" key="6">
    <source>
        <dbReference type="ARBA" id="ARBA00022621"/>
    </source>
</evidence>
<feature type="active site" description="Charge relay system" evidence="17">
    <location>
        <position position="113"/>
    </location>
</feature>
<dbReference type="InterPro" id="IPR017927">
    <property type="entry name" value="FAD-bd_FR_type"/>
</dbReference>
<feature type="domain" description="Globin" evidence="18">
    <location>
        <begin position="19"/>
        <end position="156"/>
    </location>
</feature>
<evidence type="ECO:0000256" key="17">
    <source>
        <dbReference type="HAMAP-Rule" id="MF_01252"/>
    </source>
</evidence>
<accession>A0ABT5I104</accession>
<protein>
    <recommendedName>
        <fullName evidence="17">Flavohemoprotein</fullName>
    </recommendedName>
    <alternativeName>
        <fullName evidence="17">Flavohemoglobin</fullName>
    </alternativeName>
    <alternativeName>
        <fullName evidence="17">Hemoglobin-like protein</fullName>
    </alternativeName>
    <alternativeName>
        <fullName evidence="17">Nitric oxide dioxygenase</fullName>
        <shortName evidence="17">NO oxygenase</shortName>
        <shortName evidence="17">NOD</shortName>
        <ecNumber evidence="17">1.14.12.17</ecNumber>
    </alternativeName>
</protein>
<feature type="binding site" evidence="17">
    <location>
        <begin position="294"/>
        <end position="299"/>
    </location>
    <ligand>
        <name>NADP(+)</name>
        <dbReference type="ChEBI" id="CHEBI:58349"/>
    </ligand>
</feature>
<dbReference type="InterPro" id="IPR017938">
    <property type="entry name" value="Riboflavin_synthase-like_b-brl"/>
</dbReference>
<feature type="site" description="Influences the redox potential of the prosthetic heme and FAD groups" evidence="17">
    <location>
        <position position="411"/>
    </location>
</feature>
<dbReference type="CDD" id="cd14779">
    <property type="entry name" value="FHP_Ae-globin-like"/>
    <property type="match status" value="1"/>
</dbReference>
<evidence type="ECO:0000256" key="9">
    <source>
        <dbReference type="ARBA" id="ARBA00022827"/>
    </source>
</evidence>
<evidence type="ECO:0000313" key="21">
    <source>
        <dbReference type="Proteomes" id="UP001221566"/>
    </source>
</evidence>
<keyword evidence="12 17" id="KW-0408">Iron</keyword>
<evidence type="ECO:0000256" key="10">
    <source>
        <dbReference type="ARBA" id="ARBA00022857"/>
    </source>
</evidence>
<comment type="similarity">
    <text evidence="2 17">Belongs to the globin family. Two-domain flavohemoproteins subfamily.</text>
</comment>
<dbReference type="Proteomes" id="UP001221566">
    <property type="component" value="Unassembled WGS sequence"/>
</dbReference>
<dbReference type="NCBIfam" id="NF009805">
    <property type="entry name" value="PRK13289.1"/>
    <property type="match status" value="1"/>
</dbReference>
<keyword evidence="3 17" id="KW-0813">Transport</keyword>
<dbReference type="EC" id="1.14.12.17" evidence="17"/>